<proteinExistence type="predicted"/>
<organism evidence="1 2">
    <name type="scientific">Avena sativa</name>
    <name type="common">Oat</name>
    <dbReference type="NCBI Taxonomy" id="4498"/>
    <lineage>
        <taxon>Eukaryota</taxon>
        <taxon>Viridiplantae</taxon>
        <taxon>Streptophyta</taxon>
        <taxon>Embryophyta</taxon>
        <taxon>Tracheophyta</taxon>
        <taxon>Spermatophyta</taxon>
        <taxon>Magnoliopsida</taxon>
        <taxon>Liliopsida</taxon>
        <taxon>Poales</taxon>
        <taxon>Poaceae</taxon>
        <taxon>BOP clade</taxon>
        <taxon>Pooideae</taxon>
        <taxon>Poodae</taxon>
        <taxon>Poeae</taxon>
        <taxon>Poeae Chloroplast Group 1 (Aveneae type)</taxon>
        <taxon>Aveninae</taxon>
        <taxon>Avena</taxon>
    </lineage>
</organism>
<keyword evidence="2" id="KW-1185">Reference proteome</keyword>
<name>A0ACD5VYB3_AVESA</name>
<sequence>MASSPEIGLSPENKPMGSPPPFPSAQPPQENPQPTAADPLEPAQSDQAKSTPPPNPGNATAASPESYESPAPAPTVGTTRQIPPLSLSSSPALEGTEPEESTSPLPPPQVDACPKAATMEAATSPSLQIAAASAVDTPSPSTPSIPPASTSGSLPDAAPADSAATVSNDAARLPAALESMDANRLTAPTPPKPLLKSGPQGLLLQQHPRPPCPTMLPGCENSEPAQPPSPHRPALAGIAHAAAETDAIPVTSEEPGALSACKSAAEGSFEVPMPIPFSSSTEAESDSTEMAPPGFENFKSSWPPLPSPNLSVKTTHSLLNVVMPEEAANSLLVLEAMAAPGLPPLSSGAWQQPLLRPPSPITQAEPCSPDTPPPGFENFKLSRLLPPNETTYTLSDLIGTKSETVKPEETLLPVPASEAIYVETDSAHSLLPPLESKVEGLLKQPLLRSTTPVAQSEPCSPEMAPPRFDNFRSSWQLLSTPLASTGHIMPGAALTEPLAVALEEAAGSRPALEAMDLDMHAIPLESGMEESLQEPQPRPPSPTVQDVSCLADMAPPGFENFKSPQLLLPPPPLAQTTFTFNDPVTTEAEHVSEEATQPSPALREAMDVKMETSLAGGAGGLLPQQLPSLKEKSTASSLEMVLSGHENLQLLPLRPLLPQVQTPDVLADVAATESVTGALDQVHHPAPVPGTVEEGTSPILSPPLESSSEGSLPQLEPQVNSVTTHAVDTHPNAPAANYMDFKSDETALPPPALQTMDTNMDSATTALLLSGNGAEGSSPQLHHQLSSPSMQAAPCSLGDLEILPPPPPPFLNKEMGQMVCGSCRELIAYPRGAVHVQCAGCQTINLVLEAHEVGNVRCGRCGTLLMYPLGAPAVKCSLCLFITDIGERNVRPRLSVEQMASPRPPELVNQG</sequence>
<evidence type="ECO:0000313" key="1">
    <source>
        <dbReference type="EnsemblPlants" id="AVESA.00010b.r2.3DG0538460.1.CDS"/>
    </source>
</evidence>
<accession>A0ACD5VYB3</accession>
<reference evidence="1" key="1">
    <citation type="submission" date="2021-05" db="EMBL/GenBank/DDBJ databases">
        <authorList>
            <person name="Scholz U."/>
            <person name="Mascher M."/>
            <person name="Fiebig A."/>
        </authorList>
    </citation>
    <scope>NUCLEOTIDE SEQUENCE [LARGE SCALE GENOMIC DNA]</scope>
</reference>
<reference evidence="1" key="2">
    <citation type="submission" date="2025-09" db="UniProtKB">
        <authorList>
            <consortium name="EnsemblPlants"/>
        </authorList>
    </citation>
    <scope>IDENTIFICATION</scope>
</reference>
<dbReference type="EnsemblPlants" id="AVESA.00010b.r2.3DG0538460.1">
    <property type="protein sequence ID" value="AVESA.00010b.r2.3DG0538460.1.CDS"/>
    <property type="gene ID" value="AVESA.00010b.r2.3DG0538460"/>
</dbReference>
<protein>
    <submittedName>
        <fullName evidence="1">Uncharacterized protein</fullName>
    </submittedName>
</protein>
<dbReference type="Proteomes" id="UP001732700">
    <property type="component" value="Chromosome 3D"/>
</dbReference>
<evidence type="ECO:0000313" key="2">
    <source>
        <dbReference type="Proteomes" id="UP001732700"/>
    </source>
</evidence>